<dbReference type="AlphaFoldDB" id="A0A6N8U793"/>
<feature type="domain" description="HTH marR-type" evidence="4">
    <location>
        <begin position="1"/>
        <end position="135"/>
    </location>
</feature>
<proteinExistence type="predicted"/>
<dbReference type="GO" id="GO:0003677">
    <property type="term" value="F:DNA binding"/>
    <property type="evidence" value="ECO:0007669"/>
    <property type="project" value="UniProtKB-KW"/>
</dbReference>
<keyword evidence="6" id="KW-1185">Reference proteome</keyword>
<comment type="caution">
    <text evidence="5">The sequence shown here is derived from an EMBL/GenBank/DDBJ whole genome shotgun (WGS) entry which is preliminary data.</text>
</comment>
<dbReference type="SMART" id="SM00347">
    <property type="entry name" value="HTH_MARR"/>
    <property type="match status" value="1"/>
</dbReference>
<dbReference type="Gene3D" id="1.10.10.10">
    <property type="entry name" value="Winged helix-like DNA-binding domain superfamily/Winged helix DNA-binding domain"/>
    <property type="match status" value="1"/>
</dbReference>
<keyword evidence="1" id="KW-0805">Transcription regulation</keyword>
<dbReference type="SUPFAM" id="SSF46785">
    <property type="entry name" value="Winged helix' DNA-binding domain"/>
    <property type="match status" value="1"/>
</dbReference>
<dbReference type="EMBL" id="WUUQ01000001">
    <property type="protein sequence ID" value="MXQ72399.1"/>
    <property type="molecule type" value="Genomic_DNA"/>
</dbReference>
<organism evidence="5 6">
    <name type="scientific">Copranaerobaculum intestinale</name>
    <dbReference type="NCBI Taxonomy" id="2692629"/>
    <lineage>
        <taxon>Bacteria</taxon>
        <taxon>Bacillati</taxon>
        <taxon>Bacillota</taxon>
        <taxon>Erysipelotrichia</taxon>
        <taxon>Erysipelotrichales</taxon>
        <taxon>Erysipelotrichaceae</taxon>
        <taxon>Copranaerobaculum</taxon>
    </lineage>
</organism>
<keyword evidence="3" id="KW-0804">Transcription</keyword>
<evidence type="ECO:0000256" key="1">
    <source>
        <dbReference type="ARBA" id="ARBA00023015"/>
    </source>
</evidence>
<evidence type="ECO:0000259" key="4">
    <source>
        <dbReference type="PROSITE" id="PS50995"/>
    </source>
</evidence>
<dbReference type="GO" id="GO:0003700">
    <property type="term" value="F:DNA-binding transcription factor activity"/>
    <property type="evidence" value="ECO:0007669"/>
    <property type="project" value="InterPro"/>
</dbReference>
<name>A0A6N8U793_9FIRM</name>
<dbReference type="InterPro" id="IPR000835">
    <property type="entry name" value="HTH_MarR-typ"/>
</dbReference>
<dbReference type="InterPro" id="IPR036388">
    <property type="entry name" value="WH-like_DNA-bd_sf"/>
</dbReference>
<protein>
    <submittedName>
        <fullName evidence="5">MarR family transcriptional regulator</fullName>
    </submittedName>
</protein>
<keyword evidence="2" id="KW-0238">DNA-binding</keyword>
<dbReference type="InterPro" id="IPR011991">
    <property type="entry name" value="ArsR-like_HTH"/>
</dbReference>
<dbReference type="Proteomes" id="UP000434036">
    <property type="component" value="Unassembled WGS sequence"/>
</dbReference>
<sequence length="149" mass="16945">MQVSFIETISLVKRLYDQSMLPACTAFSITRMELDILVFLANNPQHRTATDIIEHRRLTKSHVSSALKVLAEKELVIKYYEKDNRKTVYLKLTAKAAPIIACGRDCQKQFTETVFSHFSIQEKEQFAKLSSKLIQNIQLSLTGGNTHAV</sequence>
<evidence type="ECO:0000256" key="3">
    <source>
        <dbReference type="ARBA" id="ARBA00023163"/>
    </source>
</evidence>
<evidence type="ECO:0000256" key="2">
    <source>
        <dbReference type="ARBA" id="ARBA00023125"/>
    </source>
</evidence>
<dbReference type="CDD" id="cd00090">
    <property type="entry name" value="HTH_ARSR"/>
    <property type="match status" value="1"/>
</dbReference>
<reference evidence="5 6" key="2">
    <citation type="submission" date="2020-01" db="EMBL/GenBank/DDBJ databases">
        <title>Clostridiaceae sp. nov. isolated from the gut of human by culturomics.</title>
        <authorList>
            <person name="Chang Y."/>
        </authorList>
    </citation>
    <scope>NUCLEOTIDE SEQUENCE [LARGE SCALE GENOMIC DNA]</scope>
    <source>
        <strain evidence="5 6">DONG20-135</strain>
    </source>
</reference>
<evidence type="ECO:0000313" key="5">
    <source>
        <dbReference type="EMBL" id="MXQ72399.1"/>
    </source>
</evidence>
<dbReference type="PANTHER" id="PTHR42756">
    <property type="entry name" value="TRANSCRIPTIONAL REGULATOR, MARR"/>
    <property type="match status" value="1"/>
</dbReference>
<gene>
    <name evidence="5" type="ORF">GSF08_00395</name>
</gene>
<dbReference type="Pfam" id="PF12802">
    <property type="entry name" value="MarR_2"/>
    <property type="match status" value="1"/>
</dbReference>
<dbReference type="RefSeq" id="WP_160623899.1">
    <property type="nucleotide sequence ID" value="NZ_WUUQ01000001.1"/>
</dbReference>
<accession>A0A6N8U793</accession>
<evidence type="ECO:0000313" key="6">
    <source>
        <dbReference type="Proteomes" id="UP000434036"/>
    </source>
</evidence>
<dbReference type="InterPro" id="IPR036390">
    <property type="entry name" value="WH_DNA-bd_sf"/>
</dbReference>
<reference evidence="5 6" key="1">
    <citation type="submission" date="2019-12" db="EMBL/GenBank/DDBJ databases">
        <authorList>
            <person name="Yang R."/>
        </authorList>
    </citation>
    <scope>NUCLEOTIDE SEQUENCE [LARGE SCALE GENOMIC DNA]</scope>
    <source>
        <strain evidence="5 6">DONG20-135</strain>
    </source>
</reference>
<dbReference type="PANTHER" id="PTHR42756:SF1">
    <property type="entry name" value="TRANSCRIPTIONAL REPRESSOR OF EMRAB OPERON"/>
    <property type="match status" value="1"/>
</dbReference>
<dbReference type="PROSITE" id="PS50995">
    <property type="entry name" value="HTH_MARR_2"/>
    <property type="match status" value="1"/>
</dbReference>